<organism evidence="9 10">
    <name type="scientific">Brevibacillus fulvus</name>
    <dbReference type="NCBI Taxonomy" id="1125967"/>
    <lineage>
        <taxon>Bacteria</taxon>
        <taxon>Bacillati</taxon>
        <taxon>Bacillota</taxon>
        <taxon>Bacilli</taxon>
        <taxon>Bacillales</taxon>
        <taxon>Paenibacillaceae</taxon>
        <taxon>Brevibacillus</taxon>
    </lineage>
</organism>
<feature type="transmembrane region" description="Helical" evidence="7">
    <location>
        <begin position="18"/>
        <end position="37"/>
    </location>
</feature>
<dbReference type="Proteomes" id="UP000717624">
    <property type="component" value="Unassembled WGS sequence"/>
</dbReference>
<accession>A0A939BU87</accession>
<dbReference type="PANTHER" id="PTHR30572:SF4">
    <property type="entry name" value="ABC TRANSPORTER PERMEASE YTRF"/>
    <property type="match status" value="1"/>
</dbReference>
<feature type="transmembrane region" description="Helical" evidence="7">
    <location>
        <begin position="345"/>
        <end position="371"/>
    </location>
</feature>
<feature type="transmembrane region" description="Helical" evidence="7">
    <location>
        <begin position="391"/>
        <end position="412"/>
    </location>
</feature>
<keyword evidence="4 7" id="KW-1133">Transmembrane helix</keyword>
<comment type="subcellular location">
    <subcellularLocation>
        <location evidence="1">Cell membrane</location>
        <topology evidence="1">Multi-pass membrane protein</topology>
    </subcellularLocation>
</comment>
<keyword evidence="5 7" id="KW-0472">Membrane</keyword>
<dbReference type="RefSeq" id="WP_204520105.1">
    <property type="nucleotide sequence ID" value="NZ_BAABIN010000030.1"/>
</dbReference>
<feature type="domain" description="ABC3 transporter permease C-terminal" evidence="8">
    <location>
        <begin position="304"/>
        <end position="418"/>
    </location>
</feature>
<sequence>MNYVAISVSSMLKRKGSVLLMIAQLVFSFWVINHAFISMDVVDYQEEKLFATAEIDKKTTLRLVVSDGEDTEWFADRFALLEDYIKTIPGVTGYGSFDTTSIRPGHLPNQQAYLEQNQRDYAGTRRENELDTSQAVFLDHDIYKYAKWKVIKGRALHKEDFHKRNEDVIPVLVGYHYRNVMNIGDRFEMNIHDQKIVYEVAGVLAQGSEWLSGNDYITDPVDNLDNFIIAPFCPLIRQSEPMDVAVRLHNTFVQLDSTNDYHSVATAIKKKGRELGINPKLITVEEELQAYKDSRKQTSDFTLFLGMFFLVISIIGVISVTLSSIHARKHELGVRMVTGASKRDISLLILFELGLIVFLSAVLGVTLNYLSERSGDPSVHHVRLAIFAWPLYLKIAVVSAVVILCSVFIPLLKIRKLQLSALVGGRD</sequence>
<keyword evidence="2" id="KW-1003">Cell membrane</keyword>
<evidence type="ECO:0000256" key="5">
    <source>
        <dbReference type="ARBA" id="ARBA00023136"/>
    </source>
</evidence>
<evidence type="ECO:0000259" key="8">
    <source>
        <dbReference type="Pfam" id="PF02687"/>
    </source>
</evidence>
<evidence type="ECO:0000256" key="6">
    <source>
        <dbReference type="ARBA" id="ARBA00038076"/>
    </source>
</evidence>
<evidence type="ECO:0000313" key="10">
    <source>
        <dbReference type="Proteomes" id="UP000717624"/>
    </source>
</evidence>
<evidence type="ECO:0000256" key="3">
    <source>
        <dbReference type="ARBA" id="ARBA00022692"/>
    </source>
</evidence>
<dbReference type="GO" id="GO:0005886">
    <property type="term" value="C:plasma membrane"/>
    <property type="evidence" value="ECO:0007669"/>
    <property type="project" value="UniProtKB-SubCell"/>
</dbReference>
<reference evidence="9" key="1">
    <citation type="submission" date="2021-01" db="EMBL/GenBank/DDBJ databases">
        <title>Genomic Encyclopedia of Type Strains, Phase IV (KMG-IV): sequencing the most valuable type-strain genomes for metagenomic binning, comparative biology and taxonomic classification.</title>
        <authorList>
            <person name="Goeker M."/>
        </authorList>
    </citation>
    <scope>NUCLEOTIDE SEQUENCE</scope>
    <source>
        <strain evidence="9">DSM 25523</strain>
    </source>
</reference>
<keyword evidence="10" id="KW-1185">Reference proteome</keyword>
<evidence type="ECO:0000256" key="7">
    <source>
        <dbReference type="SAM" id="Phobius"/>
    </source>
</evidence>
<evidence type="ECO:0000256" key="1">
    <source>
        <dbReference type="ARBA" id="ARBA00004651"/>
    </source>
</evidence>
<name>A0A939BU87_9BACL</name>
<protein>
    <submittedName>
        <fullName evidence="9">ABC transport system permease protein</fullName>
    </submittedName>
</protein>
<dbReference type="EMBL" id="JAFBEB010000023">
    <property type="protein sequence ID" value="MBM7592293.1"/>
    <property type="molecule type" value="Genomic_DNA"/>
</dbReference>
<dbReference type="Pfam" id="PF02687">
    <property type="entry name" value="FtsX"/>
    <property type="match status" value="1"/>
</dbReference>
<feature type="transmembrane region" description="Helical" evidence="7">
    <location>
        <begin position="301"/>
        <end position="325"/>
    </location>
</feature>
<dbReference type="InterPro" id="IPR050250">
    <property type="entry name" value="Macrolide_Exporter_MacB"/>
</dbReference>
<dbReference type="AlphaFoldDB" id="A0A939BU87"/>
<keyword evidence="3 7" id="KW-0812">Transmembrane</keyword>
<dbReference type="GO" id="GO:0022857">
    <property type="term" value="F:transmembrane transporter activity"/>
    <property type="evidence" value="ECO:0007669"/>
    <property type="project" value="TreeGrafter"/>
</dbReference>
<evidence type="ECO:0000256" key="2">
    <source>
        <dbReference type="ARBA" id="ARBA00022475"/>
    </source>
</evidence>
<dbReference type="InterPro" id="IPR003838">
    <property type="entry name" value="ABC3_permease_C"/>
</dbReference>
<dbReference type="PANTHER" id="PTHR30572">
    <property type="entry name" value="MEMBRANE COMPONENT OF TRANSPORTER-RELATED"/>
    <property type="match status" value="1"/>
</dbReference>
<evidence type="ECO:0000256" key="4">
    <source>
        <dbReference type="ARBA" id="ARBA00022989"/>
    </source>
</evidence>
<evidence type="ECO:0000313" key="9">
    <source>
        <dbReference type="EMBL" id="MBM7592293.1"/>
    </source>
</evidence>
<comment type="similarity">
    <text evidence="6">Belongs to the ABC-4 integral membrane protein family.</text>
</comment>
<comment type="caution">
    <text evidence="9">The sequence shown here is derived from an EMBL/GenBank/DDBJ whole genome shotgun (WGS) entry which is preliminary data.</text>
</comment>
<proteinExistence type="inferred from homology"/>
<gene>
    <name evidence="9" type="ORF">JOD01_003955</name>
</gene>